<sequence length="276" mass="31118">MNSRPERYHYAIDNTQNTSIITVDIRQRGPTTCNIACLRIVPGERPLFLLTAVHHTCSYNNNPWRYSPRRAKTDQQAAGLTATCRSSDGRSSNQNGDHVDDFLPRIVDDCNNIHTKPGILNRYGSQCFDDASIVYKKGGVRRYSFREQADIIFMYGRANGNGREAVQLYQMAFPDRRQPNHQTFVAVYRRVAETGTVAPQTGDRGRPRIVRTPNLEEDILHCAEDDPGISTRQLAVATGTSHSTAWSSSCIRIICNVCRAFRMPIIHHGRTFADGF</sequence>
<evidence type="ECO:0000313" key="2">
    <source>
        <dbReference type="EMBL" id="KAJ4437454.1"/>
    </source>
</evidence>
<name>A0ABQ8STE4_PERAM</name>
<protein>
    <recommendedName>
        <fullName evidence="1">DUF4817 domain-containing protein</fullName>
    </recommendedName>
</protein>
<proteinExistence type="predicted"/>
<dbReference type="PANTHER" id="PTHR47326:SF1">
    <property type="entry name" value="HTH PSQ-TYPE DOMAIN-CONTAINING PROTEIN"/>
    <property type="match status" value="1"/>
</dbReference>
<dbReference type="Pfam" id="PF16087">
    <property type="entry name" value="DUF4817"/>
    <property type="match status" value="1"/>
</dbReference>
<dbReference type="EMBL" id="JAJSOF020000021">
    <property type="protein sequence ID" value="KAJ4437454.1"/>
    <property type="molecule type" value="Genomic_DNA"/>
</dbReference>
<reference evidence="2 3" key="1">
    <citation type="journal article" date="2022" name="Allergy">
        <title>Genome assembly and annotation of Periplaneta americana reveal a comprehensive cockroach allergen profile.</title>
        <authorList>
            <person name="Wang L."/>
            <person name="Xiong Q."/>
            <person name="Saelim N."/>
            <person name="Wang L."/>
            <person name="Nong W."/>
            <person name="Wan A.T."/>
            <person name="Shi M."/>
            <person name="Liu X."/>
            <person name="Cao Q."/>
            <person name="Hui J.H.L."/>
            <person name="Sookrung N."/>
            <person name="Leung T.F."/>
            <person name="Tungtrongchitr A."/>
            <person name="Tsui S.K.W."/>
        </authorList>
    </citation>
    <scope>NUCLEOTIDE SEQUENCE [LARGE SCALE GENOMIC DNA]</scope>
    <source>
        <strain evidence="2">PWHHKU_190912</strain>
    </source>
</reference>
<dbReference type="InterPro" id="IPR032135">
    <property type="entry name" value="DUF4817"/>
</dbReference>
<evidence type="ECO:0000313" key="3">
    <source>
        <dbReference type="Proteomes" id="UP001148838"/>
    </source>
</evidence>
<gene>
    <name evidence="2" type="ORF">ANN_17598</name>
</gene>
<evidence type="ECO:0000259" key="1">
    <source>
        <dbReference type="Pfam" id="PF16087"/>
    </source>
</evidence>
<keyword evidence="3" id="KW-1185">Reference proteome</keyword>
<dbReference type="Proteomes" id="UP001148838">
    <property type="component" value="Unassembled WGS sequence"/>
</dbReference>
<organism evidence="2 3">
    <name type="scientific">Periplaneta americana</name>
    <name type="common">American cockroach</name>
    <name type="synonym">Blatta americana</name>
    <dbReference type="NCBI Taxonomy" id="6978"/>
    <lineage>
        <taxon>Eukaryota</taxon>
        <taxon>Metazoa</taxon>
        <taxon>Ecdysozoa</taxon>
        <taxon>Arthropoda</taxon>
        <taxon>Hexapoda</taxon>
        <taxon>Insecta</taxon>
        <taxon>Pterygota</taxon>
        <taxon>Neoptera</taxon>
        <taxon>Polyneoptera</taxon>
        <taxon>Dictyoptera</taxon>
        <taxon>Blattodea</taxon>
        <taxon>Blattoidea</taxon>
        <taxon>Blattidae</taxon>
        <taxon>Blattinae</taxon>
        <taxon>Periplaneta</taxon>
    </lineage>
</organism>
<comment type="caution">
    <text evidence="2">The sequence shown here is derived from an EMBL/GenBank/DDBJ whole genome shotgun (WGS) entry which is preliminary data.</text>
</comment>
<accession>A0ABQ8STE4</accession>
<dbReference type="PANTHER" id="PTHR47326">
    <property type="entry name" value="TRANSPOSABLE ELEMENT TC3 TRANSPOSASE-LIKE PROTEIN"/>
    <property type="match status" value="1"/>
</dbReference>
<feature type="domain" description="DUF4817" evidence="1">
    <location>
        <begin position="144"/>
        <end position="198"/>
    </location>
</feature>